<name>A0A4R2F1P5_9BACT</name>
<dbReference type="RefSeq" id="WP_131838045.1">
    <property type="nucleotide sequence ID" value="NZ_SLWB01000001.1"/>
</dbReference>
<keyword evidence="2 7" id="KW-0699">rRNA-binding</keyword>
<sequence length="84" mass="9572">MANHKSAEKRNRQSISRRLHNRYYAKTTRNALKALRNTTEKEAALKLLPKVSAMLDKLAKINVIHKNKAANLKSSIQLHVNKLA</sequence>
<dbReference type="GO" id="GO:0003735">
    <property type="term" value="F:structural constituent of ribosome"/>
    <property type="evidence" value="ECO:0007669"/>
    <property type="project" value="InterPro"/>
</dbReference>
<feature type="compositionally biased region" description="Basic and acidic residues" evidence="8">
    <location>
        <begin position="1"/>
        <end position="11"/>
    </location>
</feature>
<evidence type="ECO:0000313" key="10">
    <source>
        <dbReference type="Proteomes" id="UP000294830"/>
    </source>
</evidence>
<evidence type="ECO:0000256" key="3">
    <source>
        <dbReference type="ARBA" id="ARBA00022884"/>
    </source>
</evidence>
<evidence type="ECO:0000256" key="2">
    <source>
        <dbReference type="ARBA" id="ARBA00022730"/>
    </source>
</evidence>
<evidence type="ECO:0000256" key="8">
    <source>
        <dbReference type="SAM" id="MobiDB-lite"/>
    </source>
</evidence>
<comment type="similarity">
    <text evidence="7">Belongs to the bacterial ribosomal protein bS20 family.</text>
</comment>
<reference evidence="9 10" key="1">
    <citation type="submission" date="2019-03" db="EMBL/GenBank/DDBJ databases">
        <title>Genomic Encyclopedia of Archaeal and Bacterial Type Strains, Phase II (KMG-II): from individual species to whole genera.</title>
        <authorList>
            <person name="Goeker M."/>
        </authorList>
    </citation>
    <scope>NUCLEOTIDE SEQUENCE [LARGE SCALE GENOMIC DNA]</scope>
    <source>
        <strain evidence="9 10">RL-C</strain>
    </source>
</reference>
<accession>A0A4R2F1P5</accession>
<keyword evidence="5 7" id="KW-0687">Ribonucleoprotein</keyword>
<dbReference type="SUPFAM" id="SSF46992">
    <property type="entry name" value="Ribosomal protein S20"/>
    <property type="match status" value="1"/>
</dbReference>
<evidence type="ECO:0000256" key="7">
    <source>
        <dbReference type="HAMAP-Rule" id="MF_00500"/>
    </source>
</evidence>
<dbReference type="Pfam" id="PF01649">
    <property type="entry name" value="Ribosomal_S20p"/>
    <property type="match status" value="1"/>
</dbReference>
<evidence type="ECO:0000256" key="1">
    <source>
        <dbReference type="ARBA" id="ARBA00003134"/>
    </source>
</evidence>
<dbReference type="GO" id="GO:0006412">
    <property type="term" value="P:translation"/>
    <property type="evidence" value="ECO:0007669"/>
    <property type="project" value="UniProtKB-UniRule"/>
</dbReference>
<dbReference type="EMBL" id="SLWB01000001">
    <property type="protein sequence ID" value="TCN73275.1"/>
    <property type="molecule type" value="Genomic_DNA"/>
</dbReference>
<comment type="function">
    <text evidence="1 7">Binds directly to 16S ribosomal RNA.</text>
</comment>
<dbReference type="InterPro" id="IPR036510">
    <property type="entry name" value="Ribosomal_bS20_sf"/>
</dbReference>
<evidence type="ECO:0000313" key="9">
    <source>
        <dbReference type="EMBL" id="TCN73275.1"/>
    </source>
</evidence>
<evidence type="ECO:0000256" key="4">
    <source>
        <dbReference type="ARBA" id="ARBA00022980"/>
    </source>
</evidence>
<keyword evidence="10" id="KW-1185">Reference proteome</keyword>
<evidence type="ECO:0000256" key="5">
    <source>
        <dbReference type="ARBA" id="ARBA00023274"/>
    </source>
</evidence>
<dbReference type="OrthoDB" id="9808392at2"/>
<dbReference type="AlphaFoldDB" id="A0A4R2F1P5"/>
<organism evidence="9 10">
    <name type="scientific">Acetobacteroides hydrogenigenes</name>
    <dbReference type="NCBI Taxonomy" id="979970"/>
    <lineage>
        <taxon>Bacteria</taxon>
        <taxon>Pseudomonadati</taxon>
        <taxon>Bacteroidota</taxon>
        <taxon>Bacteroidia</taxon>
        <taxon>Bacteroidales</taxon>
        <taxon>Rikenellaceae</taxon>
        <taxon>Acetobacteroides</taxon>
    </lineage>
</organism>
<dbReference type="Gene3D" id="1.20.58.110">
    <property type="entry name" value="Ribosomal protein S20"/>
    <property type="match status" value="1"/>
</dbReference>
<dbReference type="InterPro" id="IPR002583">
    <property type="entry name" value="Ribosomal_bS20"/>
</dbReference>
<dbReference type="NCBIfam" id="TIGR00029">
    <property type="entry name" value="S20"/>
    <property type="match status" value="1"/>
</dbReference>
<evidence type="ECO:0000256" key="6">
    <source>
        <dbReference type="ARBA" id="ARBA00035136"/>
    </source>
</evidence>
<gene>
    <name evidence="7" type="primary">rpsT</name>
    <name evidence="9" type="ORF">CLV25_101497</name>
</gene>
<keyword evidence="3 7" id="KW-0694">RNA-binding</keyword>
<protein>
    <recommendedName>
        <fullName evidence="6 7">Small ribosomal subunit protein bS20</fullName>
    </recommendedName>
</protein>
<feature type="region of interest" description="Disordered" evidence="8">
    <location>
        <begin position="1"/>
        <end position="23"/>
    </location>
</feature>
<comment type="caution">
    <text evidence="9">The sequence shown here is derived from an EMBL/GenBank/DDBJ whole genome shotgun (WGS) entry which is preliminary data.</text>
</comment>
<dbReference type="GO" id="GO:0019843">
    <property type="term" value="F:rRNA binding"/>
    <property type="evidence" value="ECO:0007669"/>
    <property type="project" value="UniProtKB-UniRule"/>
</dbReference>
<dbReference type="GO" id="GO:1990904">
    <property type="term" value="C:ribonucleoprotein complex"/>
    <property type="evidence" value="ECO:0007669"/>
    <property type="project" value="UniProtKB-KW"/>
</dbReference>
<proteinExistence type="inferred from homology"/>
<keyword evidence="4 7" id="KW-0689">Ribosomal protein</keyword>
<dbReference type="Proteomes" id="UP000294830">
    <property type="component" value="Unassembled WGS sequence"/>
</dbReference>
<dbReference type="HAMAP" id="MF_00500">
    <property type="entry name" value="Ribosomal_bS20"/>
    <property type="match status" value="1"/>
</dbReference>
<dbReference type="GO" id="GO:0005840">
    <property type="term" value="C:ribosome"/>
    <property type="evidence" value="ECO:0007669"/>
    <property type="project" value="UniProtKB-KW"/>
</dbReference>